<protein>
    <submittedName>
        <fullName evidence="1">Uncharacterized protein</fullName>
    </submittedName>
</protein>
<gene>
    <name evidence="1" type="ORF">PG994_002604</name>
</gene>
<dbReference type="EMBL" id="JAQQWL010000003">
    <property type="protein sequence ID" value="KAK8078797.1"/>
    <property type="molecule type" value="Genomic_DNA"/>
</dbReference>
<accession>A0ABR1W5L9</accession>
<name>A0ABR1W5L9_9PEZI</name>
<evidence type="ECO:0000313" key="1">
    <source>
        <dbReference type="EMBL" id="KAK8078797.1"/>
    </source>
</evidence>
<proteinExistence type="predicted"/>
<keyword evidence="2" id="KW-1185">Reference proteome</keyword>
<dbReference type="GeneID" id="92087076"/>
<evidence type="ECO:0000313" key="2">
    <source>
        <dbReference type="Proteomes" id="UP001480595"/>
    </source>
</evidence>
<organism evidence="1 2">
    <name type="scientific">Apiospora phragmitis</name>
    <dbReference type="NCBI Taxonomy" id="2905665"/>
    <lineage>
        <taxon>Eukaryota</taxon>
        <taxon>Fungi</taxon>
        <taxon>Dikarya</taxon>
        <taxon>Ascomycota</taxon>
        <taxon>Pezizomycotina</taxon>
        <taxon>Sordariomycetes</taxon>
        <taxon>Xylariomycetidae</taxon>
        <taxon>Amphisphaeriales</taxon>
        <taxon>Apiosporaceae</taxon>
        <taxon>Apiospora</taxon>
    </lineage>
</organism>
<sequence length="121" mass="12719">MKSKAVAKLDKPKQLGPFASILGIVAVDLEAWEPATVGYPSLILTGPASDTPVEPEDTGLTEPRYVIQQKLNARSGGPSNFVQGKHSQSKFSITSGPFSSLPRLAIANFHSGYAGVVHGTS</sequence>
<reference evidence="1 2" key="1">
    <citation type="submission" date="2023-01" db="EMBL/GenBank/DDBJ databases">
        <title>Analysis of 21 Apiospora genomes using comparative genomics revels a genus with tremendous synthesis potential of carbohydrate active enzymes and secondary metabolites.</title>
        <authorList>
            <person name="Sorensen T."/>
        </authorList>
    </citation>
    <scope>NUCLEOTIDE SEQUENCE [LARGE SCALE GENOMIC DNA]</scope>
    <source>
        <strain evidence="1 2">CBS 135458</strain>
    </source>
</reference>
<dbReference type="Proteomes" id="UP001480595">
    <property type="component" value="Unassembled WGS sequence"/>
</dbReference>
<comment type="caution">
    <text evidence="1">The sequence shown here is derived from an EMBL/GenBank/DDBJ whole genome shotgun (WGS) entry which is preliminary data.</text>
</comment>
<dbReference type="RefSeq" id="XP_066719868.1">
    <property type="nucleotide sequence ID" value="XM_066854013.1"/>
</dbReference>